<keyword evidence="2" id="KW-0862">Zinc</keyword>
<dbReference type="GO" id="GO:0046872">
    <property type="term" value="F:metal ion binding"/>
    <property type="evidence" value="ECO:0007669"/>
    <property type="project" value="UniProtKB-KW"/>
</dbReference>
<dbReference type="InParanoid" id="A0A6J2XD21"/>
<protein>
    <submittedName>
        <fullName evidence="4">Baculoviral IAP repeat-containing protein 5.1</fullName>
    </submittedName>
</protein>
<dbReference type="SMART" id="SM00238">
    <property type="entry name" value="BIR"/>
    <property type="match status" value="1"/>
</dbReference>
<dbReference type="PANTHER" id="PTHR46771">
    <property type="entry name" value="DETERIN"/>
    <property type="match status" value="1"/>
</dbReference>
<dbReference type="PANTHER" id="PTHR46771:SF5">
    <property type="entry name" value="DETERIN"/>
    <property type="match status" value="1"/>
</dbReference>
<dbReference type="Gene3D" id="1.10.1170.10">
    <property type="entry name" value="Inhibitor Of Apoptosis Protein (2mihbC-IAP-1), Chain A"/>
    <property type="match status" value="1"/>
</dbReference>
<dbReference type="CDD" id="cd00022">
    <property type="entry name" value="BIR"/>
    <property type="match status" value="1"/>
</dbReference>
<proteinExistence type="predicted"/>
<dbReference type="InterPro" id="IPR001370">
    <property type="entry name" value="BIR_rpt"/>
</dbReference>
<evidence type="ECO:0000256" key="1">
    <source>
        <dbReference type="ARBA" id="ARBA00022723"/>
    </source>
</evidence>
<evidence type="ECO:0000256" key="2">
    <source>
        <dbReference type="ARBA" id="ARBA00022833"/>
    </source>
</evidence>
<reference evidence="4" key="1">
    <citation type="submission" date="2025-08" db="UniProtKB">
        <authorList>
            <consortium name="RefSeq"/>
        </authorList>
    </citation>
    <scope>IDENTIFICATION</scope>
    <source>
        <tissue evidence="4">Gonads</tissue>
    </source>
</reference>
<dbReference type="OrthoDB" id="2196114at2759"/>
<dbReference type="AlphaFoldDB" id="A0A6J2XD21"/>
<dbReference type="Proteomes" id="UP000504635">
    <property type="component" value="Unplaced"/>
</dbReference>
<accession>A0A6J2XD21</accession>
<dbReference type="RefSeq" id="XP_030749142.1">
    <property type="nucleotide sequence ID" value="XM_030893282.1"/>
</dbReference>
<dbReference type="InterPro" id="IPR051190">
    <property type="entry name" value="Baculoviral_IAP"/>
</dbReference>
<dbReference type="KEGG" id="soy:115877137"/>
<dbReference type="CTD" id="42077"/>
<evidence type="ECO:0000313" key="4">
    <source>
        <dbReference type="RefSeq" id="XP_030749142.1"/>
    </source>
</evidence>
<dbReference type="FunCoup" id="A0A6J2XD21">
    <property type="interactions" value="534"/>
</dbReference>
<dbReference type="PROSITE" id="PS50143">
    <property type="entry name" value="BIR_REPEAT_2"/>
    <property type="match status" value="1"/>
</dbReference>
<keyword evidence="3" id="KW-1185">Reference proteome</keyword>
<dbReference type="GeneID" id="115877137"/>
<evidence type="ECO:0000313" key="3">
    <source>
        <dbReference type="Proteomes" id="UP000504635"/>
    </source>
</evidence>
<organism evidence="3 4">
    <name type="scientific">Sitophilus oryzae</name>
    <name type="common">Rice weevil</name>
    <name type="synonym">Curculio oryzae</name>
    <dbReference type="NCBI Taxonomy" id="7048"/>
    <lineage>
        <taxon>Eukaryota</taxon>
        <taxon>Metazoa</taxon>
        <taxon>Ecdysozoa</taxon>
        <taxon>Arthropoda</taxon>
        <taxon>Hexapoda</taxon>
        <taxon>Insecta</taxon>
        <taxon>Pterygota</taxon>
        <taxon>Neoptera</taxon>
        <taxon>Endopterygota</taxon>
        <taxon>Coleoptera</taxon>
        <taxon>Polyphaga</taxon>
        <taxon>Cucujiformia</taxon>
        <taxon>Curculionidae</taxon>
        <taxon>Dryophthorinae</taxon>
        <taxon>Sitophilus</taxon>
    </lineage>
</organism>
<sequence length="140" mass="16713">MIVNSQPVHSNLNYFDQQQRRETFKKWVFKENQPCNADKMAEAGFIFTGSLRDPDSAACFFCNKHLDGWEAADDPWKEHLNHAKECDFAKMQVAQDNWTLAQWLDLHYKYQQIVIDKMYQEKRNAVTKMFNKLKRRADIY</sequence>
<keyword evidence="1" id="KW-0479">Metal-binding</keyword>
<dbReference type="Pfam" id="PF00653">
    <property type="entry name" value="BIR"/>
    <property type="match status" value="1"/>
</dbReference>
<dbReference type="SUPFAM" id="SSF57924">
    <property type="entry name" value="Inhibitor of apoptosis (IAP) repeat"/>
    <property type="match status" value="1"/>
</dbReference>
<gene>
    <name evidence="4" type="primary">LOC115877137</name>
</gene>
<name>A0A6J2XD21_SITOR</name>